<dbReference type="Pfam" id="PF12330">
    <property type="entry name" value="Haspin_kinase"/>
    <property type="match status" value="1"/>
</dbReference>
<evidence type="ECO:0000313" key="12">
    <source>
        <dbReference type="Proteomes" id="UP000002036"/>
    </source>
</evidence>
<evidence type="ECO:0000256" key="6">
    <source>
        <dbReference type="ARBA" id="ARBA00022840"/>
    </source>
</evidence>
<dbReference type="InterPro" id="IPR024604">
    <property type="entry name" value="GSG2_C"/>
</dbReference>
<feature type="compositionally biased region" description="Low complexity" evidence="9">
    <location>
        <begin position="98"/>
        <end position="108"/>
    </location>
</feature>
<keyword evidence="4" id="KW-0547">Nucleotide-binding</keyword>
<dbReference type="SMART" id="SM01331">
    <property type="entry name" value="DUF3635"/>
    <property type="match status" value="1"/>
</dbReference>
<keyword evidence="6" id="KW-0067">ATP-binding</keyword>
<dbReference type="HOGENOM" id="CLU_022568_0_0_1"/>
<evidence type="ECO:0000256" key="2">
    <source>
        <dbReference type="ARBA" id="ARBA00022527"/>
    </source>
</evidence>
<dbReference type="Gene3D" id="1.10.510.10">
    <property type="entry name" value="Transferase(Phosphotransferase) domain 1"/>
    <property type="match status" value="1"/>
</dbReference>
<evidence type="ECO:0000256" key="1">
    <source>
        <dbReference type="ARBA" id="ARBA00012513"/>
    </source>
</evidence>
<dbReference type="Proteomes" id="UP000002036">
    <property type="component" value="Chromosome E"/>
</dbReference>
<evidence type="ECO:0000256" key="5">
    <source>
        <dbReference type="ARBA" id="ARBA00022777"/>
    </source>
</evidence>
<feature type="region of interest" description="Disordered" evidence="9">
    <location>
        <begin position="30"/>
        <end position="189"/>
    </location>
</feature>
<organism evidence="11 12">
    <name type="scientific">Lachancea thermotolerans (strain ATCC 56472 / CBS 6340 / NRRL Y-8284)</name>
    <name type="common">Yeast</name>
    <name type="synonym">Kluyveromyces thermotolerans</name>
    <dbReference type="NCBI Taxonomy" id="559295"/>
    <lineage>
        <taxon>Eukaryota</taxon>
        <taxon>Fungi</taxon>
        <taxon>Dikarya</taxon>
        <taxon>Ascomycota</taxon>
        <taxon>Saccharomycotina</taxon>
        <taxon>Saccharomycetes</taxon>
        <taxon>Saccharomycetales</taxon>
        <taxon>Saccharomycetaceae</taxon>
        <taxon>Lachancea</taxon>
    </lineage>
</organism>
<dbReference type="FunCoup" id="C5DHV9">
    <property type="interactions" value="45"/>
</dbReference>
<evidence type="ECO:0000259" key="10">
    <source>
        <dbReference type="SMART" id="SM01331"/>
    </source>
</evidence>
<dbReference type="InParanoid" id="C5DHV9"/>
<dbReference type="AlphaFoldDB" id="C5DHV9"/>
<feature type="compositionally biased region" description="Low complexity" evidence="9">
    <location>
        <begin position="166"/>
        <end position="177"/>
    </location>
</feature>
<dbReference type="PANTHER" id="PTHR24419">
    <property type="entry name" value="INTERLEUKIN-1 RECEPTOR-ASSOCIATED KINASE"/>
    <property type="match status" value="1"/>
</dbReference>
<dbReference type="GO" id="GO:0005737">
    <property type="term" value="C:cytoplasm"/>
    <property type="evidence" value="ECO:0007669"/>
    <property type="project" value="TreeGrafter"/>
</dbReference>
<dbReference type="InterPro" id="IPR011009">
    <property type="entry name" value="Kinase-like_dom_sf"/>
</dbReference>
<feature type="compositionally biased region" description="Basic residues" evidence="9">
    <location>
        <begin position="213"/>
        <end position="223"/>
    </location>
</feature>
<keyword evidence="3" id="KW-0808">Transferase</keyword>
<feature type="compositionally biased region" description="Polar residues" evidence="9">
    <location>
        <begin position="115"/>
        <end position="130"/>
    </location>
</feature>
<dbReference type="OMA" id="TKFQFEH"/>
<feature type="compositionally biased region" description="Low complexity" evidence="9">
    <location>
        <begin position="293"/>
        <end position="308"/>
    </location>
</feature>
<evidence type="ECO:0000256" key="7">
    <source>
        <dbReference type="ARBA" id="ARBA00047899"/>
    </source>
</evidence>
<dbReference type="STRING" id="559295.C5DHV9"/>
<keyword evidence="2" id="KW-0723">Serine/threonine-protein kinase</keyword>
<feature type="compositionally biased region" description="Polar residues" evidence="9">
    <location>
        <begin position="138"/>
        <end position="152"/>
    </location>
</feature>
<dbReference type="GO" id="GO:0000278">
    <property type="term" value="P:mitotic cell cycle"/>
    <property type="evidence" value="ECO:0007669"/>
    <property type="project" value="TreeGrafter"/>
</dbReference>
<name>C5DHV9_LACTC</name>
<dbReference type="SUPFAM" id="SSF56112">
    <property type="entry name" value="Protein kinase-like (PK-like)"/>
    <property type="match status" value="1"/>
</dbReference>
<evidence type="ECO:0000256" key="8">
    <source>
        <dbReference type="ARBA" id="ARBA00048679"/>
    </source>
</evidence>
<evidence type="ECO:0000256" key="4">
    <source>
        <dbReference type="ARBA" id="ARBA00022741"/>
    </source>
</evidence>
<keyword evidence="5" id="KW-0418">Kinase</keyword>
<gene>
    <name evidence="11" type="ordered locus">KLTH0E07546g</name>
</gene>
<comment type="catalytic activity">
    <reaction evidence="8">
        <text>L-seryl-[protein] + ATP = O-phospho-L-seryl-[protein] + ADP + H(+)</text>
        <dbReference type="Rhea" id="RHEA:17989"/>
        <dbReference type="Rhea" id="RHEA-COMP:9863"/>
        <dbReference type="Rhea" id="RHEA-COMP:11604"/>
        <dbReference type="ChEBI" id="CHEBI:15378"/>
        <dbReference type="ChEBI" id="CHEBI:29999"/>
        <dbReference type="ChEBI" id="CHEBI:30616"/>
        <dbReference type="ChEBI" id="CHEBI:83421"/>
        <dbReference type="ChEBI" id="CHEBI:456216"/>
        <dbReference type="EC" id="2.7.11.1"/>
    </reaction>
</comment>
<dbReference type="GO" id="GO:0072354">
    <property type="term" value="F:histone H3T3 kinase activity"/>
    <property type="evidence" value="ECO:0007669"/>
    <property type="project" value="TreeGrafter"/>
</dbReference>
<dbReference type="GeneID" id="8291964"/>
<sequence length="629" mass="71658">MMGQVQNQKREVMELEGWYEEDSEVLTSGKFIALEVSDHEDDYNSSNDSPSEEEQQELKQTPTRSQTRDRYSREGSGSRQSPAHKVARTPEIAELPPASAGSATASSKSGKRWSMLSNNSKKRWSSLSFTSDERRRSPSTSSIKRRSVISTTSDDKRTATPDLSRRVSTSTSSVHSSIPNLKRSSTSNSLRQMFGKIALQDDQKENKTTIKRFLGKMSPRRTTRSSLGTLDPNMYSSLPQRNSYADNSSIISSNSMASTASSRWKFWKKTPDMGSFESSPSYSSASLKTRLSQSSLKQKSSHSSLNKLTSHHRNSVTSESISLPMPDQVSRDKLRTKLRSSTSILSINSTVATEEFDEFQISQLLKLCEQSQILPVEQLVPEWNSLQKLSKHVYRGEESVFKVLPLAQDDFTHSKHLRIKELELLRLFNGTPGFTQMCVCHLALVENDPTLICELKYAGKSLAHVRINSWAAALNIWWQCAVIIYAAETKFQFEHRDLQFEHVLVDASGNVTLCDYKLARASQGSVVYYTRLDHPLFFQGRGDYRYEVYNTMRHWCADSWARYDPRNNLLWLHYLGVKLIESMNDVPHDGQYSELLKLIAQVNPNRRRKALFRRSDQILNCGDVLRLRR</sequence>
<evidence type="ECO:0000256" key="9">
    <source>
        <dbReference type="SAM" id="MobiDB-lite"/>
    </source>
</evidence>
<feature type="domain" description="Serine/threonine-protein kinase haspin C-terminal" evidence="10">
    <location>
        <begin position="535"/>
        <end position="626"/>
    </location>
</feature>
<dbReference type="PANTHER" id="PTHR24419:SF18">
    <property type="entry name" value="SERINE_THREONINE-PROTEIN KINASE HASPIN"/>
    <property type="match status" value="1"/>
</dbReference>
<accession>C5DHV9</accession>
<dbReference type="EMBL" id="CU928169">
    <property type="protein sequence ID" value="CAR23370.1"/>
    <property type="molecule type" value="Genomic_DNA"/>
</dbReference>
<feature type="region of interest" description="Disordered" evidence="9">
    <location>
        <begin position="213"/>
        <end position="242"/>
    </location>
</feature>
<dbReference type="EC" id="2.7.11.1" evidence="1"/>
<evidence type="ECO:0000256" key="3">
    <source>
        <dbReference type="ARBA" id="ARBA00022679"/>
    </source>
</evidence>
<feature type="region of interest" description="Disordered" evidence="9">
    <location>
        <begin position="293"/>
        <end position="329"/>
    </location>
</feature>
<feature type="compositionally biased region" description="Polar residues" evidence="9">
    <location>
        <begin position="178"/>
        <end position="189"/>
    </location>
</feature>
<comment type="catalytic activity">
    <reaction evidence="7">
        <text>L-threonyl-[protein] + ATP = O-phospho-L-threonyl-[protein] + ADP + H(+)</text>
        <dbReference type="Rhea" id="RHEA:46608"/>
        <dbReference type="Rhea" id="RHEA-COMP:11060"/>
        <dbReference type="Rhea" id="RHEA-COMP:11605"/>
        <dbReference type="ChEBI" id="CHEBI:15378"/>
        <dbReference type="ChEBI" id="CHEBI:30013"/>
        <dbReference type="ChEBI" id="CHEBI:30616"/>
        <dbReference type="ChEBI" id="CHEBI:61977"/>
        <dbReference type="ChEBI" id="CHEBI:456216"/>
        <dbReference type="EC" id="2.7.11.1"/>
    </reaction>
</comment>
<protein>
    <recommendedName>
        <fullName evidence="1">non-specific serine/threonine protein kinase</fullName>
        <ecNumber evidence="1">2.7.11.1</ecNumber>
    </recommendedName>
</protein>
<dbReference type="OrthoDB" id="5327538at2759"/>
<feature type="compositionally biased region" description="Basic and acidic residues" evidence="9">
    <location>
        <begin position="153"/>
        <end position="165"/>
    </location>
</feature>
<dbReference type="KEGG" id="lth:KLTH0E07546g"/>
<reference evidence="11 12" key="1">
    <citation type="journal article" date="2009" name="Genome Res.">
        <title>Comparative genomics of protoploid Saccharomycetaceae.</title>
        <authorList>
            <consortium name="The Genolevures Consortium"/>
            <person name="Souciet J.-L."/>
            <person name="Dujon B."/>
            <person name="Gaillardin C."/>
            <person name="Johnston M."/>
            <person name="Baret P.V."/>
            <person name="Cliften P."/>
            <person name="Sherman D.J."/>
            <person name="Weissenbach J."/>
            <person name="Westhof E."/>
            <person name="Wincker P."/>
            <person name="Jubin C."/>
            <person name="Poulain J."/>
            <person name="Barbe V."/>
            <person name="Segurens B."/>
            <person name="Artiguenave F."/>
            <person name="Anthouard V."/>
            <person name="Vacherie B."/>
            <person name="Val M.-E."/>
            <person name="Fulton R.S."/>
            <person name="Minx P."/>
            <person name="Wilson R."/>
            <person name="Durrens P."/>
            <person name="Jean G."/>
            <person name="Marck C."/>
            <person name="Martin T."/>
            <person name="Nikolski M."/>
            <person name="Rolland T."/>
            <person name="Seret M.-L."/>
            <person name="Casaregola S."/>
            <person name="Despons L."/>
            <person name="Fairhead C."/>
            <person name="Fischer G."/>
            <person name="Lafontaine I."/>
            <person name="Leh V."/>
            <person name="Lemaire M."/>
            <person name="de Montigny J."/>
            <person name="Neuveglise C."/>
            <person name="Thierry A."/>
            <person name="Blanc-Lenfle I."/>
            <person name="Bleykasten C."/>
            <person name="Diffels J."/>
            <person name="Fritsch E."/>
            <person name="Frangeul L."/>
            <person name="Goeffon A."/>
            <person name="Jauniaux N."/>
            <person name="Kachouri-Lafond R."/>
            <person name="Payen C."/>
            <person name="Potier S."/>
            <person name="Pribylova L."/>
            <person name="Ozanne C."/>
            <person name="Richard G.-F."/>
            <person name="Sacerdot C."/>
            <person name="Straub M.-L."/>
            <person name="Talla E."/>
        </authorList>
    </citation>
    <scope>NUCLEOTIDE SEQUENCE [LARGE SCALE GENOMIC DNA]</scope>
    <source>
        <strain evidence="12">ATCC 56472 / CBS 6340 / NRRL Y-8284</strain>
    </source>
</reference>
<dbReference type="RefSeq" id="XP_002553807.1">
    <property type="nucleotide sequence ID" value="XM_002553761.1"/>
</dbReference>
<evidence type="ECO:0000313" key="11">
    <source>
        <dbReference type="EMBL" id="CAR23370.1"/>
    </source>
</evidence>
<dbReference type="GO" id="GO:0005524">
    <property type="term" value="F:ATP binding"/>
    <property type="evidence" value="ECO:0007669"/>
    <property type="project" value="UniProtKB-KW"/>
</dbReference>
<proteinExistence type="predicted"/>
<dbReference type="GO" id="GO:0035556">
    <property type="term" value="P:intracellular signal transduction"/>
    <property type="evidence" value="ECO:0007669"/>
    <property type="project" value="TreeGrafter"/>
</dbReference>
<keyword evidence="12" id="KW-1185">Reference proteome</keyword>
<dbReference type="eggNOG" id="KOG2464">
    <property type="taxonomic scope" value="Eukaryota"/>
</dbReference>
<dbReference type="GO" id="GO:0005634">
    <property type="term" value="C:nucleus"/>
    <property type="evidence" value="ECO:0007669"/>
    <property type="project" value="TreeGrafter"/>
</dbReference>
<feature type="compositionally biased region" description="Polar residues" evidence="9">
    <location>
        <begin position="224"/>
        <end position="241"/>
    </location>
</feature>